<evidence type="ECO:0000256" key="13">
    <source>
        <dbReference type="ARBA" id="ARBA00023239"/>
    </source>
</evidence>
<dbReference type="PANTHER" id="PTHR11276:SF28">
    <property type="entry name" value="DNA POLYMERASE LAMBDA"/>
    <property type="match status" value="1"/>
</dbReference>
<dbReference type="InterPro" id="IPR002008">
    <property type="entry name" value="DNA_pol_X_beta-like"/>
</dbReference>
<dbReference type="EC" id="2.7.7.7" evidence="3"/>
<dbReference type="Gene3D" id="3.30.460.10">
    <property type="entry name" value="Beta Polymerase, domain 2"/>
    <property type="match status" value="1"/>
</dbReference>
<evidence type="ECO:0000256" key="7">
    <source>
        <dbReference type="ARBA" id="ARBA00022695"/>
    </source>
</evidence>
<dbReference type="Pfam" id="PF10391">
    <property type="entry name" value="DNA_pol_lambd_f"/>
    <property type="match status" value="1"/>
</dbReference>
<dbReference type="InterPro" id="IPR036420">
    <property type="entry name" value="BRCT_dom_sf"/>
</dbReference>
<keyword evidence="6" id="KW-0808">Transferase</keyword>
<feature type="region of interest" description="Disordered" evidence="15">
    <location>
        <begin position="107"/>
        <end position="149"/>
    </location>
</feature>
<keyword evidence="5" id="KW-0237">DNA synthesis</keyword>
<dbReference type="PROSITE" id="PS50172">
    <property type="entry name" value="BRCT"/>
    <property type="match status" value="1"/>
</dbReference>
<accession>A0ABR3TQL1</accession>
<dbReference type="InterPro" id="IPR043519">
    <property type="entry name" value="NT_sf"/>
</dbReference>
<feature type="compositionally biased region" description="Basic and acidic residues" evidence="15">
    <location>
        <begin position="1"/>
        <end position="14"/>
    </location>
</feature>
<dbReference type="Gene3D" id="1.10.150.110">
    <property type="entry name" value="DNA polymerase beta, N-terminal domain-like"/>
    <property type="match status" value="1"/>
</dbReference>
<dbReference type="InterPro" id="IPR002054">
    <property type="entry name" value="DNA-dir_DNA_pol_X"/>
</dbReference>
<evidence type="ECO:0000256" key="2">
    <source>
        <dbReference type="ARBA" id="ARBA00008323"/>
    </source>
</evidence>
<gene>
    <name evidence="17" type="ORF">SLS58_005456</name>
</gene>
<feature type="compositionally biased region" description="Acidic residues" evidence="15">
    <location>
        <begin position="21"/>
        <end position="30"/>
    </location>
</feature>
<protein>
    <recommendedName>
        <fullName evidence="4">DNA polymerase lambda</fullName>
        <ecNumber evidence="3">2.7.7.7</ecNumber>
    </recommendedName>
</protein>
<evidence type="ECO:0000313" key="18">
    <source>
        <dbReference type="Proteomes" id="UP001521184"/>
    </source>
</evidence>
<evidence type="ECO:0000256" key="6">
    <source>
        <dbReference type="ARBA" id="ARBA00022679"/>
    </source>
</evidence>
<keyword evidence="13" id="KW-0456">Lyase</keyword>
<name>A0ABR3TQL1_9PEZI</name>
<keyword evidence="18" id="KW-1185">Reference proteome</keyword>
<feature type="region of interest" description="Disordered" evidence="15">
    <location>
        <begin position="1"/>
        <end position="89"/>
    </location>
</feature>
<feature type="compositionally biased region" description="Basic and acidic residues" evidence="15">
    <location>
        <begin position="311"/>
        <end position="328"/>
    </location>
</feature>
<evidence type="ECO:0000256" key="1">
    <source>
        <dbReference type="ARBA" id="ARBA00001936"/>
    </source>
</evidence>
<dbReference type="InterPro" id="IPR027421">
    <property type="entry name" value="DNA_pol_lamdba_lyase_dom_sf"/>
</dbReference>
<dbReference type="Pfam" id="PF14791">
    <property type="entry name" value="DNA_pol_B_thumb"/>
    <property type="match status" value="1"/>
</dbReference>
<evidence type="ECO:0000256" key="12">
    <source>
        <dbReference type="ARBA" id="ARBA00023204"/>
    </source>
</evidence>
<dbReference type="Gene3D" id="1.10.150.20">
    <property type="entry name" value="5' to 3' exonuclease, C-terminal subdomain"/>
    <property type="match status" value="1"/>
</dbReference>
<evidence type="ECO:0000256" key="3">
    <source>
        <dbReference type="ARBA" id="ARBA00012417"/>
    </source>
</evidence>
<feature type="region of interest" description="Disordered" evidence="15">
    <location>
        <begin position="354"/>
        <end position="422"/>
    </location>
</feature>
<keyword evidence="7" id="KW-0548">Nucleotidyltransferase</keyword>
<dbReference type="InterPro" id="IPR029398">
    <property type="entry name" value="PolB_thumb"/>
</dbReference>
<keyword evidence="12" id="KW-0234">DNA repair</keyword>
<dbReference type="InterPro" id="IPR010996">
    <property type="entry name" value="HHH_MUS81"/>
</dbReference>
<dbReference type="InterPro" id="IPR037160">
    <property type="entry name" value="DNA_Pol_thumb_sf"/>
</dbReference>
<dbReference type="Gene3D" id="3.30.210.10">
    <property type="entry name" value="DNA polymerase, thumb domain"/>
    <property type="match status" value="1"/>
</dbReference>
<evidence type="ECO:0000313" key="17">
    <source>
        <dbReference type="EMBL" id="KAL1642382.1"/>
    </source>
</evidence>
<dbReference type="InterPro" id="IPR019843">
    <property type="entry name" value="DNA_pol-X_BS"/>
</dbReference>
<dbReference type="EMBL" id="JAKEKT020000033">
    <property type="protein sequence ID" value="KAL1642382.1"/>
    <property type="molecule type" value="Genomic_DNA"/>
</dbReference>
<dbReference type="CDD" id="cd00141">
    <property type="entry name" value="NT_POLXc"/>
    <property type="match status" value="1"/>
</dbReference>
<dbReference type="SMART" id="SM00483">
    <property type="entry name" value="POLXc"/>
    <property type="match status" value="1"/>
</dbReference>
<evidence type="ECO:0000256" key="14">
    <source>
        <dbReference type="ARBA" id="ARBA00049244"/>
    </source>
</evidence>
<dbReference type="InterPro" id="IPR028207">
    <property type="entry name" value="DNA_pol_B_palm_palm"/>
</dbReference>
<dbReference type="SUPFAM" id="SSF81301">
    <property type="entry name" value="Nucleotidyltransferase"/>
    <property type="match status" value="1"/>
</dbReference>
<dbReference type="PRINTS" id="PR00870">
    <property type="entry name" value="DNAPOLXBETA"/>
</dbReference>
<feature type="region of interest" description="Disordered" evidence="15">
    <location>
        <begin position="259"/>
        <end position="330"/>
    </location>
</feature>
<dbReference type="SUPFAM" id="SSF47802">
    <property type="entry name" value="DNA polymerase beta, N-terminal domain-like"/>
    <property type="match status" value="1"/>
</dbReference>
<evidence type="ECO:0000259" key="16">
    <source>
        <dbReference type="PROSITE" id="PS50172"/>
    </source>
</evidence>
<feature type="compositionally biased region" description="Basic and acidic residues" evidence="15">
    <location>
        <begin position="259"/>
        <end position="273"/>
    </location>
</feature>
<dbReference type="PANTHER" id="PTHR11276">
    <property type="entry name" value="DNA POLYMERASE TYPE-X FAMILY MEMBER"/>
    <property type="match status" value="1"/>
</dbReference>
<comment type="similarity">
    <text evidence="2">Belongs to the DNA polymerase type-X family.</text>
</comment>
<evidence type="ECO:0000256" key="9">
    <source>
        <dbReference type="ARBA" id="ARBA00022763"/>
    </source>
</evidence>
<comment type="catalytic activity">
    <reaction evidence="14">
        <text>DNA(n) + a 2'-deoxyribonucleoside 5'-triphosphate = DNA(n+1) + diphosphate</text>
        <dbReference type="Rhea" id="RHEA:22508"/>
        <dbReference type="Rhea" id="RHEA-COMP:17339"/>
        <dbReference type="Rhea" id="RHEA-COMP:17340"/>
        <dbReference type="ChEBI" id="CHEBI:33019"/>
        <dbReference type="ChEBI" id="CHEBI:61560"/>
        <dbReference type="ChEBI" id="CHEBI:173112"/>
        <dbReference type="EC" id="2.7.7.7"/>
    </reaction>
</comment>
<dbReference type="Gene3D" id="3.40.50.10190">
    <property type="entry name" value="BRCT domain"/>
    <property type="match status" value="1"/>
</dbReference>
<dbReference type="SUPFAM" id="SSF81585">
    <property type="entry name" value="PsbU/PolX domain-like"/>
    <property type="match status" value="1"/>
</dbReference>
<feature type="domain" description="BRCT" evidence="16">
    <location>
        <begin position="160"/>
        <end position="256"/>
    </location>
</feature>
<dbReference type="PRINTS" id="PR00869">
    <property type="entry name" value="DNAPOLX"/>
</dbReference>
<evidence type="ECO:0000256" key="8">
    <source>
        <dbReference type="ARBA" id="ARBA00022705"/>
    </source>
</evidence>
<keyword evidence="11" id="KW-0238">DNA-binding</keyword>
<evidence type="ECO:0000256" key="4">
    <source>
        <dbReference type="ARBA" id="ARBA00016513"/>
    </source>
</evidence>
<keyword evidence="8" id="KW-0235">DNA replication</keyword>
<evidence type="ECO:0000256" key="11">
    <source>
        <dbReference type="ARBA" id="ARBA00023125"/>
    </source>
</evidence>
<dbReference type="Pfam" id="PF14716">
    <property type="entry name" value="HHH_8"/>
    <property type="match status" value="1"/>
</dbReference>
<evidence type="ECO:0000256" key="15">
    <source>
        <dbReference type="SAM" id="MobiDB-lite"/>
    </source>
</evidence>
<evidence type="ECO:0000256" key="10">
    <source>
        <dbReference type="ARBA" id="ARBA00022932"/>
    </source>
</evidence>
<reference evidence="17 18" key="1">
    <citation type="journal article" date="2023" name="Plant Dis.">
        <title>First Report of Diplodia intermedia Causing Canker and Dieback Diseases on Apple Trees in Canada.</title>
        <authorList>
            <person name="Ellouze W."/>
            <person name="Ilyukhin E."/>
            <person name="Sulman M."/>
            <person name="Ali S."/>
        </authorList>
    </citation>
    <scope>NUCLEOTIDE SEQUENCE [LARGE SCALE GENOMIC DNA]</scope>
    <source>
        <strain evidence="17 18">M45-28</strain>
    </source>
</reference>
<dbReference type="Pfam" id="PF14792">
    <property type="entry name" value="DNA_pol_B_palm"/>
    <property type="match status" value="1"/>
</dbReference>
<proteinExistence type="inferred from homology"/>
<dbReference type="InterPro" id="IPR022312">
    <property type="entry name" value="DNA_pol_X"/>
</dbReference>
<dbReference type="SUPFAM" id="SSF52113">
    <property type="entry name" value="BRCT domain"/>
    <property type="match status" value="1"/>
</dbReference>
<comment type="cofactor">
    <cofactor evidence="1">
        <name>Mn(2+)</name>
        <dbReference type="ChEBI" id="CHEBI:29035"/>
    </cofactor>
</comment>
<dbReference type="InterPro" id="IPR001357">
    <property type="entry name" value="BRCT_dom"/>
</dbReference>
<organism evidence="17 18">
    <name type="scientific">Diplodia intermedia</name>
    <dbReference type="NCBI Taxonomy" id="856260"/>
    <lineage>
        <taxon>Eukaryota</taxon>
        <taxon>Fungi</taxon>
        <taxon>Dikarya</taxon>
        <taxon>Ascomycota</taxon>
        <taxon>Pezizomycotina</taxon>
        <taxon>Dothideomycetes</taxon>
        <taxon>Dothideomycetes incertae sedis</taxon>
        <taxon>Botryosphaeriales</taxon>
        <taxon>Botryosphaeriaceae</taxon>
        <taxon>Diplodia</taxon>
    </lineage>
</organism>
<evidence type="ECO:0000256" key="5">
    <source>
        <dbReference type="ARBA" id="ARBA00022634"/>
    </source>
</evidence>
<keyword evidence="9" id="KW-0227">DNA damage</keyword>
<feature type="compositionally biased region" description="Acidic residues" evidence="15">
    <location>
        <begin position="373"/>
        <end position="384"/>
    </location>
</feature>
<keyword evidence="10" id="KW-0239">DNA-directed DNA polymerase</keyword>
<dbReference type="InterPro" id="IPR018944">
    <property type="entry name" value="DNA_pol_lambd_fingers_domain"/>
</dbReference>
<dbReference type="Proteomes" id="UP001521184">
    <property type="component" value="Unassembled WGS sequence"/>
</dbReference>
<comment type="caution">
    <text evidence="17">The sequence shown here is derived from an EMBL/GenBank/DDBJ whole genome shotgun (WGS) entry which is preliminary data.</text>
</comment>
<sequence>MEKKELSPLSKKEQFYSTLDALDDDEEQQPPDEGRLASQKMLAGFRSASAAPRLPAQPRRVSSTFAGTPSPRRVSEARPGRPPLARTLSAPAPKSVLIHCRKKLPLAPSSPPQVASSPIRPSKEVIMPSSPPRPTLEQLKQMPRAPGKGKKVANIKLQPESRRIFTDLVFFFFPNNDINGVRRMRIAKAIEYGASWVKEWCDHVTHVIVDKDLTLEDLKTFLKLDDLPQHVVVVKEKYPADCIIFRYLVDPKLPHYRIKGDEVPQPKAKDGDAHSPGAQPLQSPQLKPTAKDVTAAEPATPSTSDESSGEEDPRPPHIQDNHEPKEAGAAEENTIPELYDDALEEIIAGAKTTNYLPLELEEEESSEKTGDTDGSETDDSDTEDERPRKVAKTSLDQHEGSSEQFQCMKKNDGKTSDTNPNARTIEVLTEMGNYYEQIKDEWRSRAYRKAISVLRKQTQKIITKEEAIRLPCIGPRLAAKIEEIVWTNRLRRLDNARLEPGDEALQTFLKIYGVGLSKASKWVMAGLRTLEDLTTRNIPLTPTQQIGLAHYADFNTRIPRAEVTAHGAIVAKALAQIDPHATATVAGSYRRGTADSGDIDVLISHPTADLARLQQLVFEELVPALTANGFLKVALAAHHGPKRAGGKGTVVVDYGTKWHGASALPLSTNTNTTNDGEWNRKDQEVWRRLDLLLVPASQLGAALIYFTGNDIFNRSIRLLASRKGMRLNQRGLYKDVMRGWGREKITDGELVEGRDEKRIFEVLGVPWRPPEHRIC</sequence>
<dbReference type="PROSITE" id="PS00522">
    <property type="entry name" value="DNA_POLYMERASE_X"/>
    <property type="match status" value="1"/>
</dbReference>